<reference evidence="1 2" key="1">
    <citation type="submission" date="2013-09" db="EMBL/GenBank/DDBJ databases">
        <title>Whole genome shotgun sequence of Novosphingobium tardaugens NBRC 16725.</title>
        <authorList>
            <person name="Isaki S."/>
            <person name="Hosoyama A."/>
            <person name="Tsuchikane K."/>
            <person name="Katsumata H."/>
            <person name="Ando Y."/>
            <person name="Yamazaki S."/>
            <person name="Fujita N."/>
        </authorList>
    </citation>
    <scope>NUCLEOTIDE SEQUENCE [LARGE SCALE GENOMIC DNA]</scope>
    <source>
        <strain evidence="1 2">NBRC 16725</strain>
    </source>
</reference>
<dbReference type="RefSeq" id="WP_021690474.1">
    <property type="nucleotide sequence ID" value="NZ_BASZ01000006.1"/>
</dbReference>
<evidence type="ECO:0000313" key="2">
    <source>
        <dbReference type="Proteomes" id="UP000016568"/>
    </source>
</evidence>
<protein>
    <recommendedName>
        <fullName evidence="3">NIF system FeS cluster assembly NifU N-terminal domain-containing protein</fullName>
    </recommendedName>
</protein>
<dbReference type="AlphaFoldDB" id="U2ZW18"/>
<dbReference type="KEGG" id="ntd:EGO55_19360"/>
<accession>U2ZW18</accession>
<dbReference type="SUPFAM" id="SSF82649">
    <property type="entry name" value="SufE/NifU"/>
    <property type="match status" value="1"/>
</dbReference>
<dbReference type="Proteomes" id="UP000016568">
    <property type="component" value="Unassembled WGS sequence"/>
</dbReference>
<organism evidence="1 2">
    <name type="scientific">Caenibius tardaugens NBRC 16725</name>
    <dbReference type="NCBI Taxonomy" id="1219035"/>
    <lineage>
        <taxon>Bacteria</taxon>
        <taxon>Pseudomonadati</taxon>
        <taxon>Pseudomonadota</taxon>
        <taxon>Alphaproteobacteria</taxon>
        <taxon>Sphingomonadales</taxon>
        <taxon>Erythrobacteraceae</taxon>
        <taxon>Caenibius</taxon>
    </lineage>
</organism>
<comment type="caution">
    <text evidence="1">The sequence shown here is derived from an EMBL/GenBank/DDBJ whole genome shotgun (WGS) entry which is preliminary data.</text>
</comment>
<sequence>MAGADRLYTPELLQLAVRLADYPADSSLPFQGTARSPSCGSTIAMGLALDDTQAIIAIGMKVHACAVGQAAAAIFADASPGQDRDSVSAARQALERWLAGEGALPDWPGIAAIEAVRAYPGRHGALLLPWKAAEQALSNADRNG</sequence>
<dbReference type="eggNOG" id="COG0822">
    <property type="taxonomic scope" value="Bacteria"/>
</dbReference>
<gene>
    <name evidence="1" type="ORF">NT2_06_00080</name>
</gene>
<dbReference type="OrthoDB" id="7857113at2"/>
<name>U2ZW18_9SPHN</name>
<dbReference type="EMBL" id="BASZ01000006">
    <property type="protein sequence ID" value="GAD49569.1"/>
    <property type="molecule type" value="Genomic_DNA"/>
</dbReference>
<proteinExistence type="predicted"/>
<evidence type="ECO:0008006" key="3">
    <source>
        <dbReference type="Google" id="ProtNLM"/>
    </source>
</evidence>
<keyword evidence="2" id="KW-1185">Reference proteome</keyword>
<dbReference type="Gene3D" id="3.90.1010.10">
    <property type="match status" value="1"/>
</dbReference>
<evidence type="ECO:0000313" key="1">
    <source>
        <dbReference type="EMBL" id="GAD49569.1"/>
    </source>
</evidence>